<proteinExistence type="predicted"/>
<organism evidence="1 2">
    <name type="scientific">Talaromyces amestolkiae</name>
    <dbReference type="NCBI Taxonomy" id="1196081"/>
    <lineage>
        <taxon>Eukaryota</taxon>
        <taxon>Fungi</taxon>
        <taxon>Dikarya</taxon>
        <taxon>Ascomycota</taxon>
        <taxon>Pezizomycotina</taxon>
        <taxon>Eurotiomycetes</taxon>
        <taxon>Eurotiomycetidae</taxon>
        <taxon>Eurotiales</taxon>
        <taxon>Trichocomaceae</taxon>
        <taxon>Talaromyces</taxon>
        <taxon>Talaromyces sect. Talaromyces</taxon>
    </lineage>
</organism>
<dbReference type="AlphaFoldDB" id="A0A364KQX6"/>
<dbReference type="EMBL" id="MIKG01000002">
    <property type="protein sequence ID" value="RAO65954.1"/>
    <property type="molecule type" value="Genomic_DNA"/>
</dbReference>
<reference evidence="1 2" key="1">
    <citation type="journal article" date="2017" name="Biotechnol. Biofuels">
        <title>Differential beta-glucosidase expression as a function of carbon source availability in Talaromyces amestolkiae: a genomic and proteomic approach.</title>
        <authorList>
            <person name="de Eugenio L.I."/>
            <person name="Mendez-Liter J.A."/>
            <person name="Nieto-Dominguez M."/>
            <person name="Alonso L."/>
            <person name="Gil-Munoz J."/>
            <person name="Barriuso J."/>
            <person name="Prieto A."/>
            <person name="Martinez M.J."/>
        </authorList>
    </citation>
    <scope>NUCLEOTIDE SEQUENCE [LARGE SCALE GENOMIC DNA]</scope>
    <source>
        <strain evidence="1 2">CIB</strain>
    </source>
</reference>
<comment type="caution">
    <text evidence="1">The sequence shown here is derived from an EMBL/GenBank/DDBJ whole genome shotgun (WGS) entry which is preliminary data.</text>
</comment>
<evidence type="ECO:0000313" key="2">
    <source>
        <dbReference type="Proteomes" id="UP000249363"/>
    </source>
</evidence>
<name>A0A364KQX6_TALAM</name>
<gene>
    <name evidence="1" type="ORF">BHQ10_001966</name>
</gene>
<protein>
    <submittedName>
        <fullName evidence="1">Uncharacterized protein</fullName>
    </submittedName>
</protein>
<dbReference type="OrthoDB" id="4226947at2759"/>
<evidence type="ECO:0000313" key="1">
    <source>
        <dbReference type="EMBL" id="RAO65954.1"/>
    </source>
</evidence>
<dbReference type="RefSeq" id="XP_040730471.1">
    <property type="nucleotide sequence ID" value="XM_040874059.1"/>
</dbReference>
<keyword evidence="2" id="KW-1185">Reference proteome</keyword>
<sequence>MEKRDPTKPAVDMQEAAQVVPWIKGYPSKGRLRMTLAQAGQEMYIIISKYSDNYLEYINDNQPTADFMTMTQYGSYSIDSA</sequence>
<dbReference type="GeneID" id="63791183"/>
<accession>A0A364KQX6</accession>
<dbReference type="Proteomes" id="UP000249363">
    <property type="component" value="Unassembled WGS sequence"/>
</dbReference>